<keyword evidence="1" id="KW-0732">Signal</keyword>
<organism evidence="2 3">
    <name type="scientific">Vicingus serpentipes</name>
    <dbReference type="NCBI Taxonomy" id="1926625"/>
    <lineage>
        <taxon>Bacteria</taxon>
        <taxon>Pseudomonadati</taxon>
        <taxon>Bacteroidota</taxon>
        <taxon>Flavobacteriia</taxon>
        <taxon>Flavobacteriales</taxon>
        <taxon>Vicingaceae</taxon>
        <taxon>Vicingus</taxon>
    </lineage>
</organism>
<dbReference type="RefSeq" id="WP_147100025.1">
    <property type="nucleotide sequence ID" value="NZ_VOOS01000003.1"/>
</dbReference>
<feature type="chain" id="PRO_5022963723" description="Carboxypeptidase-like regulatory domain-containing protein" evidence="1">
    <location>
        <begin position="24"/>
        <end position="501"/>
    </location>
</feature>
<reference evidence="2 3" key="1">
    <citation type="submission" date="2019-08" db="EMBL/GenBank/DDBJ databases">
        <title>Genome of Vicingus serpentipes NCIMB 15042.</title>
        <authorList>
            <person name="Bowman J.P."/>
        </authorList>
    </citation>
    <scope>NUCLEOTIDE SEQUENCE [LARGE SCALE GENOMIC DNA]</scope>
    <source>
        <strain evidence="2 3">NCIMB 15042</strain>
    </source>
</reference>
<gene>
    <name evidence="2" type="ORF">FRY74_07170</name>
</gene>
<evidence type="ECO:0008006" key="4">
    <source>
        <dbReference type="Google" id="ProtNLM"/>
    </source>
</evidence>
<dbReference type="EMBL" id="VOOS01000003">
    <property type="protein sequence ID" value="TXB65198.1"/>
    <property type="molecule type" value="Genomic_DNA"/>
</dbReference>
<dbReference type="OrthoDB" id="1433475at2"/>
<feature type="signal peptide" evidence="1">
    <location>
        <begin position="1"/>
        <end position="23"/>
    </location>
</feature>
<dbReference type="InterPro" id="IPR008969">
    <property type="entry name" value="CarboxyPept-like_regulatory"/>
</dbReference>
<proteinExistence type="predicted"/>
<comment type="caution">
    <text evidence="2">The sequence shown here is derived from an EMBL/GenBank/DDBJ whole genome shotgun (WGS) entry which is preliminary data.</text>
</comment>
<evidence type="ECO:0000256" key="1">
    <source>
        <dbReference type="SAM" id="SignalP"/>
    </source>
</evidence>
<dbReference type="Proteomes" id="UP000321721">
    <property type="component" value="Unassembled WGS sequence"/>
</dbReference>
<dbReference type="AlphaFoldDB" id="A0A5C6RSA8"/>
<name>A0A5C6RSA8_9FLAO</name>
<dbReference type="Gene3D" id="2.50.20.10">
    <property type="entry name" value="Lipoprotein localisation LolA/LolB/LppX"/>
    <property type="match status" value="1"/>
</dbReference>
<evidence type="ECO:0000313" key="3">
    <source>
        <dbReference type="Proteomes" id="UP000321721"/>
    </source>
</evidence>
<dbReference type="Pfam" id="PF13715">
    <property type="entry name" value="CarbopepD_reg_2"/>
    <property type="match status" value="1"/>
</dbReference>
<protein>
    <recommendedName>
        <fullName evidence="4">Carboxypeptidase-like regulatory domain-containing protein</fullName>
    </recommendedName>
</protein>
<accession>A0A5C6RSA8</accession>
<dbReference type="SUPFAM" id="SSF49464">
    <property type="entry name" value="Carboxypeptidase regulatory domain-like"/>
    <property type="match status" value="1"/>
</dbReference>
<sequence>MWNKKLYTSFLFIVLNLCSIAQSKNDEASLIKSISGLLLDEITLAPLPYANVIVIGENKGVTTNEKGFFSIKDVHSSDSLGFHYIGYEQKNISVNDLTNGQSVYLKEEIISLNEFFVFANNHNAEDIVKNVLKNKDANYKRIDSKKQLFIRQRYISNVDKIEINFKKSSFAQLDEKMTEILEEKIPKQSISYTDFLGYIYMSNNSKDSIKLNPIKVVSLKDKSVADLDQLEKLFTKMFSNTKENEYWKVKSGIIGGKVDVNGSSSGSNLDSLSEFYKNNLNVNSYAKRLDSRFKGLLDDKKKWDFLHHTSNYEYTLVGGTKVNGEDVFIIEFKPKKNGELIGKVYIAIDTYALVKADFKYDIGKTGTNIQMFGVGYTLNQLEISIYFEKNEGTYQLKYYAQKAGNKVSFDRNVSLLKKKKRFLVDKELNEIKVRLNMRSREESSFELLVLDNKKISNQTYVNYNQKDYFKIIYVDQFNDNIWKGYDIIEPTKQMRDYKKLE</sequence>
<evidence type="ECO:0000313" key="2">
    <source>
        <dbReference type="EMBL" id="TXB65198.1"/>
    </source>
</evidence>
<dbReference type="Gene3D" id="2.60.40.1120">
    <property type="entry name" value="Carboxypeptidase-like, regulatory domain"/>
    <property type="match status" value="1"/>
</dbReference>
<keyword evidence="3" id="KW-1185">Reference proteome</keyword>